<dbReference type="PANTHER" id="PTHR10010">
    <property type="entry name" value="SOLUTE CARRIER FAMILY 34 SODIUM PHOSPHATE , MEMBER 2-RELATED"/>
    <property type="match status" value="1"/>
</dbReference>
<feature type="compositionally biased region" description="Polar residues" evidence="6">
    <location>
        <begin position="613"/>
        <end position="622"/>
    </location>
</feature>
<dbReference type="InterPro" id="IPR003841">
    <property type="entry name" value="Na/Pi_transpt"/>
</dbReference>
<dbReference type="NCBIfam" id="NF037997">
    <property type="entry name" value="Na_Pi_symport"/>
    <property type="match status" value="1"/>
</dbReference>
<feature type="region of interest" description="Disordered" evidence="6">
    <location>
        <begin position="599"/>
        <end position="622"/>
    </location>
</feature>
<gene>
    <name evidence="8" type="ORF">BOA8489_00080</name>
</gene>
<comment type="subcellular location">
    <subcellularLocation>
        <location evidence="1">Cell membrane</location>
        <topology evidence="1">Multi-pass membrane protein</topology>
    </subcellularLocation>
</comment>
<dbReference type="GO" id="GO:0005886">
    <property type="term" value="C:plasma membrane"/>
    <property type="evidence" value="ECO:0007669"/>
    <property type="project" value="UniProtKB-SubCell"/>
</dbReference>
<feature type="transmembrane region" description="Helical" evidence="7">
    <location>
        <begin position="267"/>
        <end position="287"/>
    </location>
</feature>
<keyword evidence="3 7" id="KW-0812">Transmembrane</keyword>
<feature type="transmembrane region" description="Helical" evidence="7">
    <location>
        <begin position="192"/>
        <end position="212"/>
    </location>
</feature>
<feature type="transmembrane region" description="Helical" evidence="7">
    <location>
        <begin position="7"/>
        <end position="26"/>
    </location>
</feature>
<dbReference type="PANTHER" id="PTHR10010:SF46">
    <property type="entry name" value="SODIUM-DEPENDENT PHOSPHATE TRANSPORT PROTEIN 2B"/>
    <property type="match status" value="1"/>
</dbReference>
<name>A0A238IVG8_9RHOB</name>
<organism evidence="8 9">
    <name type="scientific">Boseongicola aestuarii</name>
    <dbReference type="NCBI Taxonomy" id="1470561"/>
    <lineage>
        <taxon>Bacteria</taxon>
        <taxon>Pseudomonadati</taxon>
        <taxon>Pseudomonadota</taxon>
        <taxon>Alphaproteobacteria</taxon>
        <taxon>Rhodobacterales</taxon>
        <taxon>Paracoccaceae</taxon>
        <taxon>Boseongicola</taxon>
    </lineage>
</organism>
<evidence type="ECO:0000256" key="5">
    <source>
        <dbReference type="ARBA" id="ARBA00023136"/>
    </source>
</evidence>
<keyword evidence="9" id="KW-1185">Reference proteome</keyword>
<sequence length="622" mass="67621">MFGVRAMTRFYFPVAIAALLLAFWFSPDAQEIAAGVAIFLFGMMMLEDGFKLFGGGALEKVLKQATNSTTRAVTFGILSTTVLQSSSLVSVITISFLSAGLISLVGGVGIIFGANIGTTTGAWLVAGLGLKVDIAAFAMPMIAISVVMVFQKSKPLRGLGYALAGLGFLFLGIHYMKEGFEAFKDQIDLTRFALSGLLGLFVYSLIGTVATVVMQSSHATMVLILTALAAGQISYENALALAIGANIGTTITAIIGALGANFQGKRLALAHLIFNVTTAAVAIIFISPLRMSVDWISDLIGIAPNDFAMKLAVFHTIFNVIGVLIMLPLLTRLIAFLQARILEPVPDISTPRFLNEAVDEFPQTFEVALRKEVNHLYENAAELILHGLNLHRDQVFASDDIEKLVRRSRSPLEVDIDERYEHRVKSLYAGIVEFSTRVGDKGFAPEIADRIYALRDVATDIVQAVKSIKHLRKNVLRYTVKPQGATTELYDELRTEIARIALEIRKLGLADPESRSALWLDQERAQIEEDARMTSKRVETLIRNGSLSSVAATSFMNDSSYAYGAMRMLIEAARSYYIEREGGRAEVERLLALDDEEINEARGGSAAKPGDSSPGNSVTRSS</sequence>
<evidence type="ECO:0000313" key="8">
    <source>
        <dbReference type="EMBL" id="SMX21993.1"/>
    </source>
</evidence>
<dbReference type="GO" id="GO:0044341">
    <property type="term" value="P:sodium-dependent phosphate transport"/>
    <property type="evidence" value="ECO:0007669"/>
    <property type="project" value="InterPro"/>
</dbReference>
<proteinExistence type="predicted"/>
<dbReference type="AlphaFoldDB" id="A0A238IVG8"/>
<feature type="transmembrane region" description="Helical" evidence="7">
    <location>
        <begin position="158"/>
        <end position="176"/>
    </location>
</feature>
<keyword evidence="4 7" id="KW-1133">Transmembrane helix</keyword>
<keyword evidence="5 7" id="KW-0472">Membrane</keyword>
<evidence type="ECO:0000256" key="4">
    <source>
        <dbReference type="ARBA" id="ARBA00022989"/>
    </source>
</evidence>
<feature type="transmembrane region" description="Helical" evidence="7">
    <location>
        <begin position="307"/>
        <end position="330"/>
    </location>
</feature>
<protein>
    <submittedName>
        <fullName evidence="8">Na+/Pi-cotransporter</fullName>
    </submittedName>
</protein>
<evidence type="ECO:0000313" key="9">
    <source>
        <dbReference type="Proteomes" id="UP000201838"/>
    </source>
</evidence>
<feature type="transmembrane region" description="Helical" evidence="7">
    <location>
        <begin position="241"/>
        <end position="260"/>
    </location>
</feature>
<evidence type="ECO:0000256" key="2">
    <source>
        <dbReference type="ARBA" id="ARBA00022475"/>
    </source>
</evidence>
<evidence type="ECO:0000256" key="3">
    <source>
        <dbReference type="ARBA" id="ARBA00022692"/>
    </source>
</evidence>
<evidence type="ECO:0000256" key="1">
    <source>
        <dbReference type="ARBA" id="ARBA00004651"/>
    </source>
</evidence>
<accession>A0A238IVG8</accession>
<feature type="transmembrane region" description="Helical" evidence="7">
    <location>
        <begin position="88"/>
        <end position="114"/>
    </location>
</feature>
<dbReference type="EMBL" id="FXXQ01000001">
    <property type="protein sequence ID" value="SMX21993.1"/>
    <property type="molecule type" value="Genomic_DNA"/>
</dbReference>
<dbReference type="Pfam" id="PF02690">
    <property type="entry name" value="Na_Pi_cotrans"/>
    <property type="match status" value="2"/>
</dbReference>
<keyword evidence="2" id="KW-1003">Cell membrane</keyword>
<evidence type="ECO:0000256" key="6">
    <source>
        <dbReference type="SAM" id="MobiDB-lite"/>
    </source>
</evidence>
<feature type="transmembrane region" description="Helical" evidence="7">
    <location>
        <begin position="32"/>
        <end position="50"/>
    </location>
</feature>
<dbReference type="GO" id="GO:0005436">
    <property type="term" value="F:sodium:phosphate symporter activity"/>
    <property type="evidence" value="ECO:0007669"/>
    <property type="project" value="InterPro"/>
</dbReference>
<dbReference type="Proteomes" id="UP000201838">
    <property type="component" value="Unassembled WGS sequence"/>
</dbReference>
<evidence type="ECO:0000256" key="7">
    <source>
        <dbReference type="SAM" id="Phobius"/>
    </source>
</evidence>
<reference evidence="8 9" key="1">
    <citation type="submission" date="2017-05" db="EMBL/GenBank/DDBJ databases">
        <authorList>
            <person name="Song R."/>
            <person name="Chenine A.L."/>
            <person name="Ruprecht R.M."/>
        </authorList>
    </citation>
    <scope>NUCLEOTIDE SEQUENCE [LARGE SCALE GENOMIC DNA]</scope>
    <source>
        <strain evidence="8 9">CECT 8489</strain>
    </source>
</reference>